<gene>
    <name evidence="1" type="ORF">ABT39_MTgene1658</name>
</gene>
<sequence>MKCVLSQFPLIWFCRRYGSLEACKTAPTLAVKPAPIPSKIPSQFSVPFDLLQRLLGKGLFLPCPSVGLPW</sequence>
<accession>A0A101LWC8</accession>
<proteinExistence type="predicted"/>
<organism evidence="1">
    <name type="scientific">Picea glauca</name>
    <name type="common">White spruce</name>
    <name type="synonym">Pinus glauca</name>
    <dbReference type="NCBI Taxonomy" id="3330"/>
    <lineage>
        <taxon>Eukaryota</taxon>
        <taxon>Viridiplantae</taxon>
        <taxon>Streptophyta</taxon>
        <taxon>Embryophyta</taxon>
        <taxon>Tracheophyta</taxon>
        <taxon>Spermatophyta</taxon>
        <taxon>Pinopsida</taxon>
        <taxon>Pinidae</taxon>
        <taxon>Conifers I</taxon>
        <taxon>Pinales</taxon>
        <taxon>Pinaceae</taxon>
        <taxon>Picea</taxon>
    </lineage>
</organism>
<reference evidence="1" key="1">
    <citation type="journal article" date="2015" name="Genome Biol. Evol.">
        <title>Organellar Genomes of White Spruce (Picea glauca): Assembly and Annotation.</title>
        <authorList>
            <person name="Jackman S.D."/>
            <person name="Warren R.L."/>
            <person name="Gibb E.A."/>
            <person name="Vandervalk B.P."/>
            <person name="Mohamadi H."/>
            <person name="Chu J."/>
            <person name="Raymond A."/>
            <person name="Pleasance S."/>
            <person name="Coope R."/>
            <person name="Wildung M.R."/>
            <person name="Ritland C.E."/>
            <person name="Bousquet J."/>
            <person name="Jones S.J."/>
            <person name="Bohlmann J."/>
            <person name="Birol I."/>
        </authorList>
    </citation>
    <scope>NUCLEOTIDE SEQUENCE [LARGE SCALE GENOMIC DNA]</scope>
    <source>
        <tissue evidence="1">Flushing bud</tissue>
    </source>
</reference>
<dbReference type="AlphaFoldDB" id="A0A101LWC8"/>
<evidence type="ECO:0000313" key="1">
    <source>
        <dbReference type="EMBL" id="KUM46556.1"/>
    </source>
</evidence>
<name>A0A101LWC8_PICGL</name>
<dbReference type="EMBL" id="LKAM01000011">
    <property type="protein sequence ID" value="KUM46556.1"/>
    <property type="molecule type" value="Genomic_DNA"/>
</dbReference>
<keyword evidence="1" id="KW-0496">Mitochondrion</keyword>
<comment type="caution">
    <text evidence="1">The sequence shown here is derived from an EMBL/GenBank/DDBJ whole genome shotgun (WGS) entry which is preliminary data.</text>
</comment>
<protein>
    <submittedName>
        <fullName evidence="1">Uncharacterized protein</fullName>
    </submittedName>
</protein>
<geneLocation type="mitochondrion" evidence="1"/>